<proteinExistence type="predicted"/>
<sequence length="230" mass="26889">MFFLTLLHVSFGLLCEDMFEQAYDLKDIIAQQIVPEHLSAQCISSYIKKGAYEEAEYLISKAGSSKVDLNSVMNLLLSYKRSIASLTSLFDVENEPQIVKPSFRWAQSLTHIYLDIKFSHRFDSAGCTHVYDKIIKVKKDHLEFSAKCIYSKQKLQFELNLPFYEVIDTRYTETNEILTGRLEIKIQKWKAPSVWPQIYSGEKPQNMSPWWDMQEQFNEQLKQHQDLNAL</sequence>
<name>A0AAU9J6L4_9CILI</name>
<evidence type="ECO:0000259" key="2">
    <source>
        <dbReference type="PROSITE" id="PS51203"/>
    </source>
</evidence>
<evidence type="ECO:0000313" key="4">
    <source>
        <dbReference type="Proteomes" id="UP001162131"/>
    </source>
</evidence>
<keyword evidence="4" id="KW-1185">Reference proteome</keyword>
<dbReference type="Gene3D" id="2.60.40.790">
    <property type="match status" value="1"/>
</dbReference>
<organism evidence="3 4">
    <name type="scientific">Blepharisma stoltei</name>
    <dbReference type="NCBI Taxonomy" id="1481888"/>
    <lineage>
        <taxon>Eukaryota</taxon>
        <taxon>Sar</taxon>
        <taxon>Alveolata</taxon>
        <taxon>Ciliophora</taxon>
        <taxon>Postciliodesmatophora</taxon>
        <taxon>Heterotrichea</taxon>
        <taxon>Heterotrichida</taxon>
        <taxon>Blepharismidae</taxon>
        <taxon>Blepharisma</taxon>
    </lineage>
</organism>
<feature type="signal peptide" evidence="1">
    <location>
        <begin position="1"/>
        <end position="15"/>
    </location>
</feature>
<dbReference type="EMBL" id="CAJZBQ010000015">
    <property type="protein sequence ID" value="CAG9316329.1"/>
    <property type="molecule type" value="Genomic_DNA"/>
</dbReference>
<dbReference type="SUPFAM" id="SSF49764">
    <property type="entry name" value="HSP20-like chaperones"/>
    <property type="match status" value="1"/>
</dbReference>
<gene>
    <name evidence="3" type="ORF">BSTOLATCC_MIC15760</name>
</gene>
<dbReference type="InterPro" id="IPR007052">
    <property type="entry name" value="CS_dom"/>
</dbReference>
<keyword evidence="1" id="KW-0732">Signal</keyword>
<dbReference type="Proteomes" id="UP001162131">
    <property type="component" value="Unassembled WGS sequence"/>
</dbReference>
<evidence type="ECO:0000256" key="1">
    <source>
        <dbReference type="SAM" id="SignalP"/>
    </source>
</evidence>
<accession>A0AAU9J6L4</accession>
<dbReference type="InterPro" id="IPR008978">
    <property type="entry name" value="HSP20-like_chaperone"/>
</dbReference>
<feature type="chain" id="PRO_5044020946" description="CS domain-containing protein" evidence="1">
    <location>
        <begin position="16"/>
        <end position="230"/>
    </location>
</feature>
<evidence type="ECO:0000313" key="3">
    <source>
        <dbReference type="EMBL" id="CAG9316329.1"/>
    </source>
</evidence>
<dbReference type="AlphaFoldDB" id="A0AAU9J6L4"/>
<protein>
    <recommendedName>
        <fullName evidence="2">CS domain-containing protein</fullName>
    </recommendedName>
</protein>
<feature type="domain" description="CS" evidence="2">
    <location>
        <begin position="98"/>
        <end position="199"/>
    </location>
</feature>
<reference evidence="3" key="1">
    <citation type="submission" date="2021-09" db="EMBL/GenBank/DDBJ databases">
        <authorList>
            <consortium name="AG Swart"/>
            <person name="Singh M."/>
            <person name="Singh A."/>
            <person name="Seah K."/>
            <person name="Emmerich C."/>
        </authorList>
    </citation>
    <scope>NUCLEOTIDE SEQUENCE</scope>
    <source>
        <strain evidence="3">ATCC30299</strain>
    </source>
</reference>
<comment type="caution">
    <text evidence="3">The sequence shown here is derived from an EMBL/GenBank/DDBJ whole genome shotgun (WGS) entry which is preliminary data.</text>
</comment>
<dbReference type="PROSITE" id="PS51203">
    <property type="entry name" value="CS"/>
    <property type="match status" value="1"/>
</dbReference>